<evidence type="ECO:0000256" key="11">
    <source>
        <dbReference type="ARBA" id="ARBA00023204"/>
    </source>
</evidence>
<keyword evidence="10" id="KW-0411">Iron-sulfur</keyword>
<dbReference type="KEGG" id="abi:Aboo_0119"/>
<dbReference type="NCBIfam" id="TIGR00758">
    <property type="entry name" value="UDG_fam4"/>
    <property type="match status" value="1"/>
</dbReference>
<keyword evidence="11" id="KW-0234">DNA repair</keyword>
<dbReference type="InterPro" id="IPR051536">
    <property type="entry name" value="UDG_Type-4/5"/>
</dbReference>
<dbReference type="GO" id="GO:0004844">
    <property type="term" value="F:uracil DNA N-glycosylase activity"/>
    <property type="evidence" value="ECO:0007669"/>
    <property type="project" value="UniProtKB-EC"/>
</dbReference>
<dbReference type="EC" id="3.2.2.27" evidence="3"/>
<gene>
    <name evidence="13" type="ordered locus">Aboo_0119</name>
</gene>
<dbReference type="PANTHER" id="PTHR33693">
    <property type="entry name" value="TYPE-5 URACIL-DNA GLYCOSYLASE"/>
    <property type="match status" value="1"/>
</dbReference>
<dbReference type="Gene3D" id="3.40.470.10">
    <property type="entry name" value="Uracil-DNA glycosylase-like domain"/>
    <property type="match status" value="1"/>
</dbReference>
<dbReference type="HOGENOM" id="CLU_044815_1_3_2"/>
<dbReference type="GO" id="GO:0051539">
    <property type="term" value="F:4 iron, 4 sulfur cluster binding"/>
    <property type="evidence" value="ECO:0007669"/>
    <property type="project" value="UniProtKB-KW"/>
</dbReference>
<dbReference type="SUPFAM" id="SSF52141">
    <property type="entry name" value="Uracil-DNA glycosylase-like"/>
    <property type="match status" value="1"/>
</dbReference>
<dbReference type="SMART" id="SM00987">
    <property type="entry name" value="UreE_C"/>
    <property type="match status" value="1"/>
</dbReference>
<evidence type="ECO:0000256" key="1">
    <source>
        <dbReference type="ARBA" id="ARBA00001400"/>
    </source>
</evidence>
<keyword evidence="6" id="KW-0479">Metal-binding</keyword>
<dbReference type="InterPro" id="IPR005122">
    <property type="entry name" value="Uracil-DNA_glycosylase-like"/>
</dbReference>
<comment type="similarity">
    <text evidence="2">Belongs to the uracil-DNA glycosylase (UDG) superfamily. Type 4 (UDGa) family.</text>
</comment>
<sequence length="191" mass="21722">MQTTLYNFGDSLEKIEKEIKECKKCPLYKTRKNAVPGEGGFQRRIMFVGEAPGRREDELGRPFVGAAGKFLDELLASIGLSRKDVYITNIVKCRPPGNRDPTDEEIKLCSPYLDRQIAIMKPRIICPLGRFSAKYILEKFGFEMGKISKIQGKVFEGNILILPMYHPAAALYHQNLKSELYKSFEVLKSLL</sequence>
<evidence type="ECO:0000313" key="13">
    <source>
        <dbReference type="EMBL" id="ADD07931.1"/>
    </source>
</evidence>
<evidence type="ECO:0000256" key="6">
    <source>
        <dbReference type="ARBA" id="ARBA00022723"/>
    </source>
</evidence>
<protein>
    <recommendedName>
        <fullName evidence="4">Type-4 uracil-DNA glycosylase</fullName>
        <ecNumber evidence="3">3.2.2.27</ecNumber>
    </recommendedName>
</protein>
<reference evidence="13" key="1">
    <citation type="submission" date="2010-02" db="EMBL/GenBank/DDBJ databases">
        <title>Complete sequence of Aciduliprofundum boonei T469.</title>
        <authorList>
            <consortium name="US DOE Joint Genome Institute"/>
            <person name="Lucas S."/>
            <person name="Copeland A."/>
            <person name="Lapidus A."/>
            <person name="Cheng J.-F."/>
            <person name="Bruce D."/>
            <person name="Goodwin L."/>
            <person name="Pitluck S."/>
            <person name="Saunders E."/>
            <person name="Detter J.C."/>
            <person name="Han C."/>
            <person name="Tapia R."/>
            <person name="Land M."/>
            <person name="Hauser L."/>
            <person name="Kyrpides N."/>
            <person name="Mikhailova N."/>
            <person name="Flores G."/>
            <person name="Reysenbach A.-L."/>
            <person name="Woyke T."/>
        </authorList>
    </citation>
    <scope>NUCLEOTIDE SEQUENCE</scope>
    <source>
        <strain evidence="13">T469</strain>
    </source>
</reference>
<proteinExistence type="inferred from homology"/>
<keyword evidence="7" id="KW-0227">DNA damage</keyword>
<dbReference type="NCBIfam" id="NF040953">
    <property type="entry name" value="Arch_udg"/>
    <property type="match status" value="1"/>
</dbReference>
<keyword evidence="14" id="KW-1185">Reference proteome</keyword>
<dbReference type="eggNOG" id="arCOG00905">
    <property type="taxonomic scope" value="Archaea"/>
</dbReference>
<accession>B5IEQ6</accession>
<dbReference type="InterPro" id="IPR053423">
    <property type="entry name" value="Type-4_UDG"/>
</dbReference>
<evidence type="ECO:0000256" key="9">
    <source>
        <dbReference type="ARBA" id="ARBA00023004"/>
    </source>
</evidence>
<keyword evidence="5" id="KW-0004">4Fe-4S</keyword>
<dbReference type="InterPro" id="IPR036895">
    <property type="entry name" value="Uracil-DNA_glycosylase-like_sf"/>
</dbReference>
<dbReference type="GO" id="GO:0046872">
    <property type="term" value="F:metal ion binding"/>
    <property type="evidence" value="ECO:0007669"/>
    <property type="project" value="UniProtKB-KW"/>
</dbReference>
<dbReference type="SMART" id="SM00986">
    <property type="entry name" value="UDG"/>
    <property type="match status" value="1"/>
</dbReference>
<dbReference type="RefSeq" id="WP_008085043.1">
    <property type="nucleotide sequence ID" value="NC_013926.1"/>
</dbReference>
<evidence type="ECO:0000256" key="2">
    <source>
        <dbReference type="ARBA" id="ARBA00006521"/>
    </source>
</evidence>
<evidence type="ECO:0000256" key="7">
    <source>
        <dbReference type="ARBA" id="ARBA00022763"/>
    </source>
</evidence>
<dbReference type="CDD" id="cd10030">
    <property type="entry name" value="UDG-F4_TTUDGA_SPO1dp_like"/>
    <property type="match status" value="1"/>
</dbReference>
<dbReference type="InterPro" id="IPR005273">
    <property type="entry name" value="Ura-DNA_glyco_family4"/>
</dbReference>
<dbReference type="EMBL" id="CP001941">
    <property type="protein sequence ID" value="ADD07931.1"/>
    <property type="molecule type" value="Genomic_DNA"/>
</dbReference>
<keyword evidence="9" id="KW-0408">Iron</keyword>
<keyword evidence="8" id="KW-0378">Hydrolase</keyword>
<dbReference type="OrthoDB" id="8612at2157"/>
<evidence type="ECO:0000256" key="5">
    <source>
        <dbReference type="ARBA" id="ARBA00022485"/>
    </source>
</evidence>
<name>B5IEQ6_ACIB4</name>
<evidence type="ECO:0000313" key="14">
    <source>
        <dbReference type="Proteomes" id="UP000001400"/>
    </source>
</evidence>
<dbReference type="Proteomes" id="UP000001400">
    <property type="component" value="Chromosome"/>
</dbReference>
<dbReference type="AlphaFoldDB" id="B5IEQ6"/>
<dbReference type="GO" id="GO:0006281">
    <property type="term" value="P:DNA repair"/>
    <property type="evidence" value="ECO:0007669"/>
    <property type="project" value="UniProtKB-KW"/>
</dbReference>
<evidence type="ECO:0000256" key="10">
    <source>
        <dbReference type="ARBA" id="ARBA00023014"/>
    </source>
</evidence>
<dbReference type="GeneID" id="8827055"/>
<dbReference type="STRING" id="439481.Aboo_0119"/>
<dbReference type="PANTHER" id="PTHR33693:SF1">
    <property type="entry name" value="TYPE-4 URACIL-DNA GLYCOSYLASE"/>
    <property type="match status" value="1"/>
</dbReference>
<evidence type="ECO:0000256" key="8">
    <source>
        <dbReference type="ARBA" id="ARBA00022801"/>
    </source>
</evidence>
<evidence type="ECO:0000259" key="12">
    <source>
        <dbReference type="SMART" id="SM00986"/>
    </source>
</evidence>
<comment type="catalytic activity">
    <reaction evidence="1">
        <text>Hydrolyzes single-stranded DNA or mismatched double-stranded DNA and polynucleotides, releasing free uracil.</text>
        <dbReference type="EC" id="3.2.2.27"/>
    </reaction>
</comment>
<organism evidence="13 14">
    <name type="scientific">Aciduliprofundum boonei (strain DSM 19572 / T469)</name>
    <dbReference type="NCBI Taxonomy" id="439481"/>
    <lineage>
        <taxon>Archaea</taxon>
        <taxon>Methanobacteriati</taxon>
        <taxon>Thermoplasmatota</taxon>
        <taxon>DHVE2 group</taxon>
        <taxon>Candidatus Aciduliprofundum</taxon>
    </lineage>
</organism>
<dbReference type="Pfam" id="PF03167">
    <property type="entry name" value="UDG"/>
    <property type="match status" value="1"/>
</dbReference>
<evidence type="ECO:0000256" key="4">
    <source>
        <dbReference type="ARBA" id="ARBA00019403"/>
    </source>
</evidence>
<feature type="domain" description="Uracil-DNA glycosylase-like" evidence="12">
    <location>
        <begin position="36"/>
        <end position="185"/>
    </location>
</feature>
<evidence type="ECO:0000256" key="3">
    <source>
        <dbReference type="ARBA" id="ARBA00012030"/>
    </source>
</evidence>